<proteinExistence type="predicted"/>
<dbReference type="AlphaFoldDB" id="A0A8J3IHY5"/>
<keyword evidence="2" id="KW-1185">Reference proteome</keyword>
<dbReference type="EMBL" id="BNJK01000001">
    <property type="protein sequence ID" value="GHO94901.1"/>
    <property type="molecule type" value="Genomic_DNA"/>
</dbReference>
<protein>
    <submittedName>
        <fullName evidence="1">Uncharacterized protein</fullName>
    </submittedName>
</protein>
<evidence type="ECO:0000313" key="2">
    <source>
        <dbReference type="Proteomes" id="UP000597444"/>
    </source>
</evidence>
<comment type="caution">
    <text evidence="1">The sequence shown here is derived from an EMBL/GenBank/DDBJ whole genome shotgun (WGS) entry which is preliminary data.</text>
</comment>
<name>A0A8J3IHY5_9CHLR</name>
<accession>A0A8J3IHY5</accession>
<evidence type="ECO:0000313" key="1">
    <source>
        <dbReference type="EMBL" id="GHO94901.1"/>
    </source>
</evidence>
<dbReference type="Proteomes" id="UP000597444">
    <property type="component" value="Unassembled WGS sequence"/>
</dbReference>
<reference evidence="1" key="1">
    <citation type="submission" date="2020-10" db="EMBL/GenBank/DDBJ databases">
        <title>Taxonomic study of unclassified bacteria belonging to the class Ktedonobacteria.</title>
        <authorList>
            <person name="Yabe S."/>
            <person name="Wang C.M."/>
            <person name="Zheng Y."/>
            <person name="Sakai Y."/>
            <person name="Cavaletti L."/>
            <person name="Monciardini P."/>
            <person name="Donadio S."/>
        </authorList>
    </citation>
    <scope>NUCLEOTIDE SEQUENCE</scope>
    <source>
        <strain evidence="1">ID150040</strain>
    </source>
</reference>
<gene>
    <name evidence="1" type="ORF">KSF_049490</name>
</gene>
<sequence>MSVKLGCFTEKEERTRTACVTLAASHIGRTTTHLSTRVAMLVAQLETGKGIAACPMLTDKEQPGSNPM</sequence>
<organism evidence="1 2">
    <name type="scientific">Reticulibacter mediterranei</name>
    <dbReference type="NCBI Taxonomy" id="2778369"/>
    <lineage>
        <taxon>Bacteria</taxon>
        <taxon>Bacillati</taxon>
        <taxon>Chloroflexota</taxon>
        <taxon>Ktedonobacteria</taxon>
        <taxon>Ktedonobacterales</taxon>
        <taxon>Reticulibacteraceae</taxon>
        <taxon>Reticulibacter</taxon>
    </lineage>
</organism>